<gene>
    <name evidence="9" type="ORF">FCC1311_015472</name>
</gene>
<dbReference type="EMBL" id="BEYU01000012">
    <property type="protein sequence ID" value="GBG25329.1"/>
    <property type="molecule type" value="Genomic_DNA"/>
</dbReference>
<keyword evidence="3" id="KW-0963">Cytoplasm</keyword>
<reference evidence="9 10" key="1">
    <citation type="submission" date="2017-12" db="EMBL/GenBank/DDBJ databases">
        <title>Sequencing, de novo assembly and annotation of complete genome of a new Thraustochytrid species, strain FCC1311.</title>
        <authorList>
            <person name="Sedici K."/>
            <person name="Godart F."/>
            <person name="Aiese Cigliano R."/>
            <person name="Sanseverino W."/>
            <person name="Barakat M."/>
            <person name="Ortet P."/>
            <person name="Marechal E."/>
            <person name="Cagnac O."/>
            <person name="Amato A."/>
        </authorList>
    </citation>
    <scope>NUCLEOTIDE SEQUENCE [LARGE SCALE GENOMIC DNA]</scope>
</reference>
<accession>A0A2R5G4S7</accession>
<dbReference type="PANTHER" id="PTHR21490:SF0">
    <property type="entry name" value="ENKURIN"/>
    <property type="match status" value="1"/>
</dbReference>
<feature type="compositionally biased region" description="Basic and acidic residues" evidence="7">
    <location>
        <begin position="1"/>
        <end position="21"/>
    </location>
</feature>
<evidence type="ECO:0000256" key="1">
    <source>
        <dbReference type="ARBA" id="ARBA00004138"/>
    </source>
</evidence>
<dbReference type="InterPro" id="IPR052102">
    <property type="entry name" value="Enkurin_domain-protein"/>
</dbReference>
<dbReference type="InterPro" id="IPR027012">
    <property type="entry name" value="Enkurin_dom"/>
</dbReference>
<evidence type="ECO:0000256" key="3">
    <source>
        <dbReference type="ARBA" id="ARBA00022490"/>
    </source>
</evidence>
<evidence type="ECO:0000313" key="9">
    <source>
        <dbReference type="EMBL" id="GBG25329.1"/>
    </source>
</evidence>
<dbReference type="InParanoid" id="A0A2R5G4S7"/>
<sequence>MTFEQEHLGHWLDAIERDQDGGKQQAQQDQARKRKMYKSKHCPKKQPTYSTFTKNVSTGVPKEALPQRKAALPTRKEQPKYGLVSSKNFVVANAVEVIVSADKFRKGRSSGAGSKSANQEFERYVDKPDFGKRPAYLDDVKQSIAMEKEVLQELLDEMNLSARQGTLTESMPEADREALIKQLKRKWGVLNSHYQKACGGADSNTKKKLKERYERELQQIEDDIKLISRGRLAVLMD</sequence>
<evidence type="ECO:0000313" key="10">
    <source>
        <dbReference type="Proteomes" id="UP000241890"/>
    </source>
</evidence>
<dbReference type="GO" id="GO:0005929">
    <property type="term" value="C:cilium"/>
    <property type="evidence" value="ECO:0007669"/>
    <property type="project" value="UniProtKB-SubCell"/>
</dbReference>
<proteinExistence type="predicted"/>
<evidence type="ECO:0000256" key="6">
    <source>
        <dbReference type="SAM" id="Coils"/>
    </source>
</evidence>
<protein>
    <submittedName>
        <fullName evidence="9">Enkurin</fullName>
    </submittedName>
</protein>
<feature type="compositionally biased region" description="Basic residues" evidence="7">
    <location>
        <begin position="32"/>
        <end position="44"/>
    </location>
</feature>
<dbReference type="OrthoDB" id="2123594at2759"/>
<name>A0A2R5G4S7_9STRA</name>
<dbReference type="FunCoup" id="A0A2R5G4S7">
    <property type="interactions" value="8"/>
</dbReference>
<evidence type="ECO:0000256" key="7">
    <source>
        <dbReference type="SAM" id="MobiDB-lite"/>
    </source>
</evidence>
<dbReference type="PROSITE" id="PS51665">
    <property type="entry name" value="ENKURIN"/>
    <property type="match status" value="1"/>
</dbReference>
<dbReference type="AlphaFoldDB" id="A0A2R5G4S7"/>
<dbReference type="PANTHER" id="PTHR21490">
    <property type="entry name" value="ENKURIN-RELATED"/>
    <property type="match status" value="1"/>
</dbReference>
<feature type="region of interest" description="Disordered" evidence="7">
    <location>
        <begin position="1"/>
        <end position="76"/>
    </location>
</feature>
<keyword evidence="4" id="KW-0206">Cytoskeleton</keyword>
<feature type="coiled-coil region" evidence="6">
    <location>
        <begin position="203"/>
        <end position="230"/>
    </location>
</feature>
<dbReference type="Pfam" id="PF13864">
    <property type="entry name" value="Enkurin"/>
    <property type="match status" value="1"/>
</dbReference>
<feature type="compositionally biased region" description="Polar residues" evidence="7">
    <location>
        <begin position="47"/>
        <end position="58"/>
    </location>
</feature>
<evidence type="ECO:0000256" key="2">
    <source>
        <dbReference type="ARBA" id="ARBA00004245"/>
    </source>
</evidence>
<comment type="caution">
    <text evidence="9">The sequence shown here is derived from an EMBL/GenBank/DDBJ whole genome shotgun (WGS) entry which is preliminary data.</text>
</comment>
<keyword evidence="5" id="KW-0966">Cell projection</keyword>
<organism evidence="9 10">
    <name type="scientific">Hondaea fermentalgiana</name>
    <dbReference type="NCBI Taxonomy" id="2315210"/>
    <lineage>
        <taxon>Eukaryota</taxon>
        <taxon>Sar</taxon>
        <taxon>Stramenopiles</taxon>
        <taxon>Bigyra</taxon>
        <taxon>Labyrinthulomycetes</taxon>
        <taxon>Thraustochytrida</taxon>
        <taxon>Thraustochytriidae</taxon>
        <taxon>Hondaea</taxon>
    </lineage>
</organism>
<feature type="domain" description="Enkurin" evidence="8">
    <location>
        <begin position="141"/>
        <end position="235"/>
    </location>
</feature>
<evidence type="ECO:0000256" key="4">
    <source>
        <dbReference type="ARBA" id="ARBA00023212"/>
    </source>
</evidence>
<keyword evidence="10" id="KW-1185">Reference proteome</keyword>
<keyword evidence="6" id="KW-0175">Coiled coil</keyword>
<dbReference type="GO" id="GO:0005856">
    <property type="term" value="C:cytoskeleton"/>
    <property type="evidence" value="ECO:0007669"/>
    <property type="project" value="UniProtKB-SubCell"/>
</dbReference>
<dbReference type="GO" id="GO:0005516">
    <property type="term" value="F:calmodulin binding"/>
    <property type="evidence" value="ECO:0007669"/>
    <property type="project" value="TreeGrafter"/>
</dbReference>
<evidence type="ECO:0000259" key="8">
    <source>
        <dbReference type="PROSITE" id="PS51665"/>
    </source>
</evidence>
<evidence type="ECO:0000256" key="5">
    <source>
        <dbReference type="ARBA" id="ARBA00023273"/>
    </source>
</evidence>
<dbReference type="Proteomes" id="UP000241890">
    <property type="component" value="Unassembled WGS sequence"/>
</dbReference>
<comment type="subcellular location">
    <subcellularLocation>
        <location evidence="1">Cell projection</location>
        <location evidence="1">Cilium</location>
    </subcellularLocation>
    <subcellularLocation>
        <location evidence="2">Cytoplasm</location>
        <location evidence="2">Cytoskeleton</location>
    </subcellularLocation>
</comment>